<evidence type="ECO:0000313" key="2">
    <source>
        <dbReference type="EMBL" id="KAK0739471.1"/>
    </source>
</evidence>
<accession>A0AA40BSA7</accession>
<keyword evidence="3" id="KW-1185">Reference proteome</keyword>
<evidence type="ECO:0000313" key="3">
    <source>
        <dbReference type="Proteomes" id="UP001172159"/>
    </source>
</evidence>
<keyword evidence="1" id="KW-0732">Signal</keyword>
<dbReference type="PANTHER" id="PTHR36182">
    <property type="entry name" value="PROTEIN, PUTATIVE (AFU_ORTHOLOGUE AFUA_6G10930)-RELATED"/>
    <property type="match status" value="1"/>
</dbReference>
<evidence type="ECO:0000256" key="1">
    <source>
        <dbReference type="SAM" id="SignalP"/>
    </source>
</evidence>
<dbReference type="Gene3D" id="2.70.50.70">
    <property type="match status" value="1"/>
</dbReference>
<dbReference type="AlphaFoldDB" id="A0AA40BSA7"/>
<reference evidence="2" key="1">
    <citation type="submission" date="2023-06" db="EMBL/GenBank/DDBJ databases">
        <title>Genome-scale phylogeny and comparative genomics of the fungal order Sordariales.</title>
        <authorList>
            <consortium name="Lawrence Berkeley National Laboratory"/>
            <person name="Hensen N."/>
            <person name="Bonometti L."/>
            <person name="Westerberg I."/>
            <person name="Brannstrom I.O."/>
            <person name="Guillou S."/>
            <person name="Cros-Aarteil S."/>
            <person name="Calhoun S."/>
            <person name="Haridas S."/>
            <person name="Kuo A."/>
            <person name="Mondo S."/>
            <person name="Pangilinan J."/>
            <person name="Riley R."/>
            <person name="Labutti K."/>
            <person name="Andreopoulos B."/>
            <person name="Lipzen A."/>
            <person name="Chen C."/>
            <person name="Yanf M."/>
            <person name="Daum C."/>
            <person name="Ng V."/>
            <person name="Clum A."/>
            <person name="Steindorff A."/>
            <person name="Ohm R."/>
            <person name="Martin F."/>
            <person name="Silar P."/>
            <person name="Natvig D."/>
            <person name="Lalanne C."/>
            <person name="Gautier V."/>
            <person name="Ament-Velasquez S.L."/>
            <person name="Kruys A."/>
            <person name="Hutchinson M.I."/>
            <person name="Powell A.J."/>
            <person name="Barry K."/>
            <person name="Miller A.N."/>
            <person name="Grigoriev I.V."/>
            <person name="Debuchy R."/>
            <person name="Gladieux P."/>
            <person name="Thoren M.H."/>
            <person name="Johannesson H."/>
        </authorList>
    </citation>
    <scope>NUCLEOTIDE SEQUENCE</scope>
    <source>
        <strain evidence="2">CBS 540.89</strain>
    </source>
</reference>
<feature type="non-terminal residue" evidence="2">
    <location>
        <position position="220"/>
    </location>
</feature>
<sequence>LLLLVTPPLLHVVTAHMAIQSPPPLGSKHNPHMTNTDIDYNLNNPLSSSGSNYPCGPNFDMYSLSPQGDPVATWPAGSTQSFTMDGGATHNGGSCQASLSIDQGKTFKVLRSYEGGCPLRESYSFNIPGDVPATKKAVFAWTWFNNVGNREMYMNCAVVDIVNGGGSGGKSGWATKPEIFKANIGNGCSTVEMFDVLFPNPGDDIQKGGSGKLTAPVGRC</sequence>
<organism evidence="2 3">
    <name type="scientific">Apiosordaria backusii</name>
    <dbReference type="NCBI Taxonomy" id="314023"/>
    <lineage>
        <taxon>Eukaryota</taxon>
        <taxon>Fungi</taxon>
        <taxon>Dikarya</taxon>
        <taxon>Ascomycota</taxon>
        <taxon>Pezizomycotina</taxon>
        <taxon>Sordariomycetes</taxon>
        <taxon>Sordariomycetidae</taxon>
        <taxon>Sordariales</taxon>
        <taxon>Lasiosphaeriaceae</taxon>
        <taxon>Apiosordaria</taxon>
    </lineage>
</organism>
<protein>
    <recommendedName>
        <fullName evidence="4">Endoglucanase</fullName>
    </recommendedName>
</protein>
<feature type="non-terminal residue" evidence="2">
    <location>
        <position position="1"/>
    </location>
</feature>
<dbReference type="PANTHER" id="PTHR36182:SF1">
    <property type="entry name" value="PROTEIN, PUTATIVE (AFU_ORTHOLOGUE AFUA_6G10930)-RELATED"/>
    <property type="match status" value="1"/>
</dbReference>
<comment type="caution">
    <text evidence="2">The sequence shown here is derived from an EMBL/GenBank/DDBJ whole genome shotgun (WGS) entry which is preliminary data.</text>
</comment>
<feature type="chain" id="PRO_5041238586" description="Endoglucanase" evidence="1">
    <location>
        <begin position="16"/>
        <end position="220"/>
    </location>
</feature>
<name>A0AA40BSA7_9PEZI</name>
<dbReference type="Proteomes" id="UP001172159">
    <property type="component" value="Unassembled WGS sequence"/>
</dbReference>
<feature type="signal peptide" evidence="1">
    <location>
        <begin position="1"/>
        <end position="15"/>
    </location>
</feature>
<proteinExistence type="predicted"/>
<evidence type="ECO:0008006" key="4">
    <source>
        <dbReference type="Google" id="ProtNLM"/>
    </source>
</evidence>
<dbReference type="EMBL" id="JAUKTV010000004">
    <property type="protein sequence ID" value="KAK0739471.1"/>
    <property type="molecule type" value="Genomic_DNA"/>
</dbReference>
<gene>
    <name evidence="2" type="ORF">B0T21DRAFT_271259</name>
</gene>